<sequence>MVCVFKHIPATKAVTSSGGPHQTAPRFGLLSNQVTGAKPALLLTPTQTSNNTNSKPLAIKWISSAERQQRLNKGLCFTCDTKWTWGHKCPSMFLLLMGDDEQDTKSETEPNIADVVESDDISILNSLIRQGSPRQIPFSSPVLLVKKKDGSYRFCVDYRALNEVTVKYKFPIPTADEMFDELGGVVIFTKLDLQAGCRQIRVHELDIYKMAFRTHDWHYEFLVMPFVLTTPRMSADQVFNEAIGGYLQPLATPTVVWEYVSMDFITGMPLSKGFTVVLVVVGRFPKYAHFAPLPTSFNAPKVAEVFVEMVVKLHAIPKSIVSDRNPIFVSDNVSEVTELPEEVVEGRPIEQPMAICATREALTELQSAYPDYDLGDKVIFEERGNDTPRANTTGPRRTTRVSVPPAWHKDFELR</sequence>
<comment type="caution">
    <text evidence="2">The sequence shown here is derived from an EMBL/GenBank/DDBJ whole genome shotgun (WGS) entry which is preliminary data.</text>
</comment>
<dbReference type="GO" id="GO:0003676">
    <property type="term" value="F:nucleic acid binding"/>
    <property type="evidence" value="ECO:0007669"/>
    <property type="project" value="InterPro"/>
</dbReference>
<dbReference type="PANTHER" id="PTHR37984:SF5">
    <property type="entry name" value="PROTEIN NYNRIN-LIKE"/>
    <property type="match status" value="1"/>
</dbReference>
<gene>
    <name evidence="2" type="ORF">Tci_046088</name>
</gene>
<dbReference type="EMBL" id="BKCJ010006822">
    <property type="protein sequence ID" value="GEU74110.1"/>
    <property type="molecule type" value="Genomic_DNA"/>
</dbReference>
<dbReference type="InterPro" id="IPR012337">
    <property type="entry name" value="RNaseH-like_sf"/>
</dbReference>
<reference evidence="2" key="1">
    <citation type="journal article" date="2019" name="Sci. Rep.">
        <title>Draft genome of Tanacetum cinerariifolium, the natural source of mosquito coil.</title>
        <authorList>
            <person name="Yamashiro T."/>
            <person name="Shiraishi A."/>
            <person name="Satake H."/>
            <person name="Nakayama K."/>
        </authorList>
    </citation>
    <scope>NUCLEOTIDE SEQUENCE</scope>
</reference>
<feature type="domain" description="Integrase catalytic" evidence="1">
    <location>
        <begin position="249"/>
        <end position="338"/>
    </location>
</feature>
<dbReference type="InterPro" id="IPR043502">
    <property type="entry name" value="DNA/RNA_pol_sf"/>
</dbReference>
<dbReference type="InterPro" id="IPR043128">
    <property type="entry name" value="Rev_trsase/Diguanyl_cyclase"/>
</dbReference>
<protein>
    <submittedName>
        <fullName evidence="2">Retrotransposon-related protein</fullName>
    </submittedName>
</protein>
<dbReference type="Pfam" id="PF00078">
    <property type="entry name" value="RVT_1"/>
    <property type="match status" value="1"/>
</dbReference>
<dbReference type="Gene3D" id="3.30.420.10">
    <property type="entry name" value="Ribonuclease H-like superfamily/Ribonuclease H"/>
    <property type="match status" value="1"/>
</dbReference>
<dbReference type="InterPro" id="IPR036397">
    <property type="entry name" value="RNaseH_sf"/>
</dbReference>
<name>A0A6L2MK60_TANCI</name>
<accession>A0A6L2MK60</accession>
<dbReference type="PANTHER" id="PTHR37984">
    <property type="entry name" value="PROTEIN CBG26694"/>
    <property type="match status" value="1"/>
</dbReference>
<dbReference type="InterPro" id="IPR050951">
    <property type="entry name" value="Retrovirus_Pol_polyprotein"/>
</dbReference>
<dbReference type="PROSITE" id="PS50994">
    <property type="entry name" value="INTEGRASE"/>
    <property type="match status" value="1"/>
</dbReference>
<dbReference type="CDD" id="cd01647">
    <property type="entry name" value="RT_LTR"/>
    <property type="match status" value="1"/>
</dbReference>
<dbReference type="Gene3D" id="3.10.10.10">
    <property type="entry name" value="HIV Type 1 Reverse Transcriptase, subunit A, domain 1"/>
    <property type="match status" value="1"/>
</dbReference>
<dbReference type="SUPFAM" id="SSF56672">
    <property type="entry name" value="DNA/RNA polymerases"/>
    <property type="match status" value="1"/>
</dbReference>
<dbReference type="SUPFAM" id="SSF53098">
    <property type="entry name" value="Ribonuclease H-like"/>
    <property type="match status" value="1"/>
</dbReference>
<dbReference type="InterPro" id="IPR000477">
    <property type="entry name" value="RT_dom"/>
</dbReference>
<dbReference type="InterPro" id="IPR001584">
    <property type="entry name" value="Integrase_cat-core"/>
</dbReference>
<evidence type="ECO:0000313" key="2">
    <source>
        <dbReference type="EMBL" id="GEU74110.1"/>
    </source>
</evidence>
<dbReference type="AlphaFoldDB" id="A0A6L2MK60"/>
<organism evidence="2">
    <name type="scientific">Tanacetum cinerariifolium</name>
    <name type="common">Dalmatian daisy</name>
    <name type="synonym">Chrysanthemum cinerariifolium</name>
    <dbReference type="NCBI Taxonomy" id="118510"/>
    <lineage>
        <taxon>Eukaryota</taxon>
        <taxon>Viridiplantae</taxon>
        <taxon>Streptophyta</taxon>
        <taxon>Embryophyta</taxon>
        <taxon>Tracheophyta</taxon>
        <taxon>Spermatophyta</taxon>
        <taxon>Magnoliopsida</taxon>
        <taxon>eudicotyledons</taxon>
        <taxon>Gunneridae</taxon>
        <taxon>Pentapetalae</taxon>
        <taxon>asterids</taxon>
        <taxon>campanulids</taxon>
        <taxon>Asterales</taxon>
        <taxon>Asteraceae</taxon>
        <taxon>Asteroideae</taxon>
        <taxon>Anthemideae</taxon>
        <taxon>Anthemidinae</taxon>
        <taxon>Tanacetum</taxon>
    </lineage>
</organism>
<evidence type="ECO:0000259" key="1">
    <source>
        <dbReference type="PROSITE" id="PS50994"/>
    </source>
</evidence>
<proteinExistence type="predicted"/>
<dbReference type="Gene3D" id="3.30.70.270">
    <property type="match status" value="1"/>
</dbReference>
<dbReference type="GO" id="GO:0015074">
    <property type="term" value="P:DNA integration"/>
    <property type="evidence" value="ECO:0007669"/>
    <property type="project" value="InterPro"/>
</dbReference>